<dbReference type="InterPro" id="IPR036890">
    <property type="entry name" value="HATPase_C_sf"/>
</dbReference>
<dbReference type="Proteomes" id="UP000466431">
    <property type="component" value="Chromosome"/>
</dbReference>
<organism evidence="11 12">
    <name type="scientific">Mycolicibacterium celeriflavum</name>
    <name type="common">Mycobacterium celeriflavum</name>
    <dbReference type="NCBI Taxonomy" id="1249101"/>
    <lineage>
        <taxon>Bacteria</taxon>
        <taxon>Bacillati</taxon>
        <taxon>Actinomycetota</taxon>
        <taxon>Actinomycetes</taxon>
        <taxon>Mycobacteriales</taxon>
        <taxon>Mycobacteriaceae</taxon>
        <taxon>Mycolicibacterium</taxon>
    </lineage>
</organism>
<dbReference type="EMBL" id="AP022591">
    <property type="protein sequence ID" value="BBY45771.1"/>
    <property type="molecule type" value="Genomic_DNA"/>
</dbReference>
<name>A0A7I7RNM0_MYCCF</name>
<dbReference type="CDD" id="cd16917">
    <property type="entry name" value="HATPase_UhpB-NarQ-NarX-like"/>
    <property type="match status" value="1"/>
</dbReference>
<dbReference type="Gene3D" id="3.30.565.10">
    <property type="entry name" value="Histidine kinase-like ATPase, C-terminal domain"/>
    <property type="match status" value="1"/>
</dbReference>
<feature type="transmembrane region" description="Helical" evidence="9">
    <location>
        <begin position="189"/>
        <end position="211"/>
    </location>
</feature>
<keyword evidence="9" id="KW-0812">Transmembrane</keyword>
<gene>
    <name evidence="11" type="ORF">MCEL_40660</name>
</gene>
<reference evidence="11 12" key="1">
    <citation type="journal article" date="2019" name="Emerg. Microbes Infect.">
        <title>Comprehensive subspecies identification of 175 nontuberculous mycobacteria species based on 7547 genomic profiles.</title>
        <authorList>
            <person name="Matsumoto Y."/>
            <person name="Kinjo T."/>
            <person name="Motooka D."/>
            <person name="Nabeya D."/>
            <person name="Jung N."/>
            <person name="Uechi K."/>
            <person name="Horii T."/>
            <person name="Iida T."/>
            <person name="Fujita J."/>
            <person name="Nakamura S."/>
        </authorList>
    </citation>
    <scope>NUCLEOTIDE SEQUENCE [LARGE SCALE GENOMIC DNA]</scope>
    <source>
        <strain evidence="11 12">JCM 18439</strain>
    </source>
</reference>
<keyword evidence="5" id="KW-0547">Nucleotide-binding</keyword>
<feature type="transmembrane region" description="Helical" evidence="9">
    <location>
        <begin position="151"/>
        <end position="174"/>
    </location>
</feature>
<dbReference type="PANTHER" id="PTHR24421:SF10">
    <property type="entry name" value="NITRATE_NITRITE SENSOR PROTEIN NARQ"/>
    <property type="match status" value="1"/>
</dbReference>
<evidence type="ECO:0000256" key="5">
    <source>
        <dbReference type="ARBA" id="ARBA00022741"/>
    </source>
</evidence>
<dbReference type="KEGG" id="mcee:MCEL_40660"/>
<dbReference type="InterPro" id="IPR011712">
    <property type="entry name" value="Sig_transdc_His_kin_sub3_dim/P"/>
</dbReference>
<dbReference type="GO" id="GO:0046983">
    <property type="term" value="F:protein dimerization activity"/>
    <property type="evidence" value="ECO:0007669"/>
    <property type="project" value="InterPro"/>
</dbReference>
<proteinExistence type="predicted"/>
<evidence type="ECO:0000256" key="8">
    <source>
        <dbReference type="ARBA" id="ARBA00023012"/>
    </source>
</evidence>
<sequence>MLPRRGVPYVEGMVAAVTDPEVAPVTADPVTVPAPRRIGFVPSASLIVGAAIAVVWLWVPIIIAVIGIATIPSVIGFVLALVVFVYLMRGVEWLERVRSETVFGMGIPVPPRKRSGYKGFQGWTHQMWLDITSVRFWKGCTHHFLRSVYDLTAGGLALVLLAFGLLTPAAAIAASRSDDASLSFISPALAWPLAVVALAAAAAIVVFAPVLDAKIDHWLLSPSPAAVLQHEVDALADARLGAVSSAHTERHRIERDLHDSVQPRLVSLAMTIGLAQTKFDTDPAAAKALLTEAHDDVKTALVELRNVVRGIAPTILSDRGLDAALSAVVQRAQNAGIPTTLNIDQPRRGPVEIESVAYFVVAEALTNVAKHAQASRAVVTVRLDEAEKKLYVSVFDDGHGGARITDNAVATGLRGLADRVRAARGTFTVSSPASGPTTVTAVLPCAL</sequence>
<keyword evidence="3" id="KW-0597">Phosphoprotein</keyword>
<keyword evidence="7" id="KW-0067">ATP-binding</keyword>
<protein>
    <recommendedName>
        <fullName evidence="2">histidine kinase</fullName>
        <ecNumber evidence="2">2.7.13.3</ecNumber>
    </recommendedName>
</protein>
<keyword evidence="12" id="KW-1185">Reference proteome</keyword>
<comment type="catalytic activity">
    <reaction evidence="1">
        <text>ATP + protein L-histidine = ADP + protein N-phospho-L-histidine.</text>
        <dbReference type="EC" id="2.7.13.3"/>
    </reaction>
</comment>
<dbReference type="GO" id="GO:0016020">
    <property type="term" value="C:membrane"/>
    <property type="evidence" value="ECO:0007669"/>
    <property type="project" value="InterPro"/>
</dbReference>
<dbReference type="AlphaFoldDB" id="A0A7I7RNM0"/>
<accession>A0A7I7RNM0</accession>
<keyword evidence="8" id="KW-0902">Two-component regulatory system</keyword>
<evidence type="ECO:0000259" key="10">
    <source>
        <dbReference type="Pfam" id="PF07730"/>
    </source>
</evidence>
<feature type="transmembrane region" description="Helical" evidence="9">
    <location>
        <begin position="38"/>
        <end position="59"/>
    </location>
</feature>
<dbReference type="SUPFAM" id="SSF55874">
    <property type="entry name" value="ATPase domain of HSP90 chaperone/DNA topoisomerase II/histidine kinase"/>
    <property type="match status" value="1"/>
</dbReference>
<feature type="transmembrane region" description="Helical" evidence="9">
    <location>
        <begin position="65"/>
        <end position="88"/>
    </location>
</feature>
<dbReference type="Pfam" id="PF07730">
    <property type="entry name" value="HisKA_3"/>
    <property type="match status" value="1"/>
</dbReference>
<dbReference type="GO" id="GO:0000155">
    <property type="term" value="F:phosphorelay sensor kinase activity"/>
    <property type="evidence" value="ECO:0007669"/>
    <property type="project" value="InterPro"/>
</dbReference>
<evidence type="ECO:0000256" key="7">
    <source>
        <dbReference type="ARBA" id="ARBA00022840"/>
    </source>
</evidence>
<dbReference type="GO" id="GO:0005524">
    <property type="term" value="F:ATP binding"/>
    <property type="evidence" value="ECO:0007669"/>
    <property type="project" value="UniProtKB-KW"/>
</dbReference>
<feature type="domain" description="Signal transduction histidine kinase subgroup 3 dimerisation and phosphoacceptor" evidence="10">
    <location>
        <begin position="249"/>
        <end position="314"/>
    </location>
</feature>
<evidence type="ECO:0000256" key="9">
    <source>
        <dbReference type="SAM" id="Phobius"/>
    </source>
</evidence>
<evidence type="ECO:0000313" key="12">
    <source>
        <dbReference type="Proteomes" id="UP000466431"/>
    </source>
</evidence>
<keyword evidence="6 11" id="KW-0418">Kinase</keyword>
<evidence type="ECO:0000256" key="6">
    <source>
        <dbReference type="ARBA" id="ARBA00022777"/>
    </source>
</evidence>
<evidence type="ECO:0000256" key="4">
    <source>
        <dbReference type="ARBA" id="ARBA00022679"/>
    </source>
</evidence>
<evidence type="ECO:0000256" key="2">
    <source>
        <dbReference type="ARBA" id="ARBA00012438"/>
    </source>
</evidence>
<dbReference type="EC" id="2.7.13.3" evidence="2"/>
<dbReference type="PANTHER" id="PTHR24421">
    <property type="entry name" value="NITRATE/NITRITE SENSOR PROTEIN NARX-RELATED"/>
    <property type="match status" value="1"/>
</dbReference>
<keyword evidence="9" id="KW-1133">Transmembrane helix</keyword>
<keyword evidence="4" id="KW-0808">Transferase</keyword>
<evidence type="ECO:0000256" key="1">
    <source>
        <dbReference type="ARBA" id="ARBA00000085"/>
    </source>
</evidence>
<dbReference type="Gene3D" id="1.20.5.1930">
    <property type="match status" value="1"/>
</dbReference>
<keyword evidence="9" id="KW-0472">Membrane</keyword>
<evidence type="ECO:0000256" key="3">
    <source>
        <dbReference type="ARBA" id="ARBA00022553"/>
    </source>
</evidence>
<dbReference type="InterPro" id="IPR050482">
    <property type="entry name" value="Sensor_HK_TwoCompSys"/>
</dbReference>
<evidence type="ECO:0000313" key="11">
    <source>
        <dbReference type="EMBL" id="BBY45771.1"/>
    </source>
</evidence>